<dbReference type="InterPro" id="IPR049083">
    <property type="entry name" value="TACO1_YebC_N"/>
</dbReference>
<evidence type="ECO:0000256" key="1">
    <source>
        <dbReference type="ARBA" id="ARBA00004173"/>
    </source>
</evidence>
<dbReference type="SUPFAM" id="SSF75625">
    <property type="entry name" value="YebC-like"/>
    <property type="match status" value="1"/>
</dbReference>
<accession>A0A9P8PUQ3</accession>
<sequence>MAGKGFVNISMIVSLMFHLSSKVYKRLAETSKTRGFHLSMYPLAGHSKWANIKHKKAANDAAKAAISFKMSSKLTMLAKVGGADLSKNIQLSNAIDQAKSMNIPKRVIETAIKRGTGELKSQDKMETVLYEGMAPGGVAIVVEAITDNKNRTLGFLRPCFNKYGLSMTPTSYMFDKKGMILIDIENSDFDAVFEKILELGAEDIQEVDEESNLVEVITDPAEFGRIANELKNDYKIKEMQIGFIPKAEMAVCITDGETRTVYEKFIASIEDLDDVTQVYTNLKDEKSH</sequence>
<dbReference type="InterPro" id="IPR002876">
    <property type="entry name" value="Transcrip_reg_TACO1-like"/>
</dbReference>
<reference evidence="5" key="1">
    <citation type="journal article" date="2021" name="Open Biol.">
        <title>Shared evolutionary footprints suggest mitochondrial oxidative damage underlies multiple complex I losses in fungi.</title>
        <authorList>
            <person name="Schikora-Tamarit M.A."/>
            <person name="Marcet-Houben M."/>
            <person name="Nosek J."/>
            <person name="Gabaldon T."/>
        </authorList>
    </citation>
    <scope>NUCLEOTIDE SEQUENCE</scope>
    <source>
        <strain evidence="5">NCAIM Y.01608</strain>
    </source>
</reference>
<dbReference type="Proteomes" id="UP000788993">
    <property type="component" value="Unassembled WGS sequence"/>
</dbReference>
<comment type="similarity">
    <text evidence="2">Belongs to the TACO1 family.</text>
</comment>
<feature type="domain" description="TACO1/YebC-like N-terminal" evidence="4">
    <location>
        <begin position="47"/>
        <end position="118"/>
    </location>
</feature>
<dbReference type="NCBIfam" id="TIGR01033">
    <property type="entry name" value="YebC/PmpR family DNA-binding transcriptional regulator"/>
    <property type="match status" value="1"/>
</dbReference>
<dbReference type="GO" id="GO:0005739">
    <property type="term" value="C:mitochondrion"/>
    <property type="evidence" value="ECO:0007669"/>
    <property type="project" value="UniProtKB-SubCell"/>
</dbReference>
<dbReference type="Gene3D" id="3.30.70.980">
    <property type="match status" value="2"/>
</dbReference>
<dbReference type="InterPro" id="IPR029072">
    <property type="entry name" value="YebC-like"/>
</dbReference>
<evidence type="ECO:0000259" key="4">
    <source>
        <dbReference type="Pfam" id="PF20772"/>
    </source>
</evidence>
<dbReference type="InterPro" id="IPR026564">
    <property type="entry name" value="Transcrip_reg_TACO1-like_dom3"/>
</dbReference>
<comment type="subcellular location">
    <subcellularLocation>
        <location evidence="1">Mitochondrion</location>
    </subcellularLocation>
</comment>
<name>A0A9P8PUQ3_9ASCO</name>
<dbReference type="EMBL" id="JAEUBD010000095">
    <property type="protein sequence ID" value="KAH3677724.1"/>
    <property type="molecule type" value="Genomic_DNA"/>
</dbReference>
<dbReference type="Gene3D" id="1.10.10.200">
    <property type="match status" value="1"/>
</dbReference>
<dbReference type="HAMAP" id="MF_00693">
    <property type="entry name" value="Transcrip_reg_TACO1"/>
    <property type="match status" value="1"/>
</dbReference>
<gene>
    <name evidence="5" type="ORF">OGATHE_000378</name>
</gene>
<evidence type="ECO:0000313" key="6">
    <source>
        <dbReference type="Proteomes" id="UP000788993"/>
    </source>
</evidence>
<dbReference type="InterPro" id="IPR048300">
    <property type="entry name" value="TACO1_YebC-like_2nd/3rd_dom"/>
</dbReference>
<comment type="caution">
    <text evidence="5">The sequence shown here is derived from an EMBL/GenBank/DDBJ whole genome shotgun (WGS) entry which is preliminary data.</text>
</comment>
<proteinExistence type="inferred from homology"/>
<dbReference type="PANTHER" id="PTHR12532:SF0">
    <property type="entry name" value="TRANSLATIONAL ACTIVATOR OF CYTOCHROME C OXIDASE 1"/>
    <property type="match status" value="1"/>
</dbReference>
<evidence type="ECO:0008006" key="7">
    <source>
        <dbReference type="Google" id="ProtNLM"/>
    </source>
</evidence>
<dbReference type="FunFam" id="1.10.10.200:FF:000002">
    <property type="entry name" value="Probable transcriptional regulatory protein CLM62_37755"/>
    <property type="match status" value="1"/>
</dbReference>
<evidence type="ECO:0000256" key="2">
    <source>
        <dbReference type="ARBA" id="ARBA00008724"/>
    </source>
</evidence>
<dbReference type="PANTHER" id="PTHR12532">
    <property type="entry name" value="TRANSLATIONAL ACTIVATOR OF CYTOCHROME C OXIDASE 1"/>
    <property type="match status" value="1"/>
</dbReference>
<dbReference type="AlphaFoldDB" id="A0A9P8PUQ3"/>
<dbReference type="Pfam" id="PF01709">
    <property type="entry name" value="Transcrip_reg"/>
    <property type="match status" value="1"/>
</dbReference>
<organism evidence="5 6">
    <name type="scientific">Ogataea polymorpha</name>
    <dbReference type="NCBI Taxonomy" id="460523"/>
    <lineage>
        <taxon>Eukaryota</taxon>
        <taxon>Fungi</taxon>
        <taxon>Dikarya</taxon>
        <taxon>Ascomycota</taxon>
        <taxon>Saccharomycotina</taxon>
        <taxon>Pichiomycetes</taxon>
        <taxon>Pichiales</taxon>
        <taxon>Pichiaceae</taxon>
        <taxon>Ogataea</taxon>
    </lineage>
</organism>
<evidence type="ECO:0000313" key="5">
    <source>
        <dbReference type="EMBL" id="KAH3677724.1"/>
    </source>
</evidence>
<dbReference type="InterPro" id="IPR017856">
    <property type="entry name" value="Integrase-like_N"/>
</dbReference>
<keyword evidence="6" id="KW-1185">Reference proteome</keyword>
<dbReference type="Pfam" id="PF20772">
    <property type="entry name" value="TACO1_YebC_N"/>
    <property type="match status" value="1"/>
</dbReference>
<reference evidence="5" key="2">
    <citation type="submission" date="2021-01" db="EMBL/GenBank/DDBJ databases">
        <authorList>
            <person name="Schikora-Tamarit M.A."/>
        </authorList>
    </citation>
    <scope>NUCLEOTIDE SEQUENCE</scope>
    <source>
        <strain evidence="5">NCAIM Y.01608</strain>
    </source>
</reference>
<feature type="domain" description="TACO1/YebC-like second and third" evidence="3">
    <location>
        <begin position="125"/>
        <end position="282"/>
    </location>
</feature>
<protein>
    <recommendedName>
        <fullName evidence="7">Transcriptional regulatory protein</fullName>
    </recommendedName>
</protein>
<evidence type="ECO:0000259" key="3">
    <source>
        <dbReference type="Pfam" id="PF01709"/>
    </source>
</evidence>